<protein>
    <submittedName>
        <fullName evidence="1">Uncharacterized protein</fullName>
    </submittedName>
</protein>
<dbReference type="EMBL" id="UINC01080380">
    <property type="protein sequence ID" value="SVC23262.1"/>
    <property type="molecule type" value="Genomic_DNA"/>
</dbReference>
<reference evidence="1" key="1">
    <citation type="submission" date="2018-05" db="EMBL/GenBank/DDBJ databases">
        <authorList>
            <person name="Lanie J.A."/>
            <person name="Ng W.-L."/>
            <person name="Kazmierczak K.M."/>
            <person name="Andrzejewski T.M."/>
            <person name="Davidsen T.M."/>
            <person name="Wayne K.J."/>
            <person name="Tettelin H."/>
            <person name="Glass J.I."/>
            <person name="Rusch D."/>
            <person name="Podicherti R."/>
            <person name="Tsui H.-C.T."/>
            <person name="Winkler M.E."/>
        </authorList>
    </citation>
    <scope>NUCLEOTIDE SEQUENCE</scope>
</reference>
<proteinExistence type="predicted"/>
<sequence length="103" mass="12082">MIAFWLKDFAQNFLVGLKFRMNRAFTEGDKVLLDGKDAIIVKIGIRDTVFGVYSDKGYTWRYVPNIKIPNLKLEKIINPELHLDTEKEKAEKLQKMIDTYQDE</sequence>
<evidence type="ECO:0000313" key="1">
    <source>
        <dbReference type="EMBL" id="SVC23262.1"/>
    </source>
</evidence>
<name>A0A382KIU3_9ZZZZ</name>
<dbReference type="AlphaFoldDB" id="A0A382KIU3"/>
<accession>A0A382KIU3</accession>
<gene>
    <name evidence="1" type="ORF">METZ01_LOCUS276116</name>
</gene>
<feature type="non-terminal residue" evidence="1">
    <location>
        <position position="103"/>
    </location>
</feature>
<organism evidence="1">
    <name type="scientific">marine metagenome</name>
    <dbReference type="NCBI Taxonomy" id="408172"/>
    <lineage>
        <taxon>unclassified sequences</taxon>
        <taxon>metagenomes</taxon>
        <taxon>ecological metagenomes</taxon>
    </lineage>
</organism>